<proteinExistence type="predicted"/>
<dbReference type="PANTHER" id="PTHR31302:SF0">
    <property type="entry name" value="TRANSMEMBRANE PROTEIN WITH METALLOPHOSPHOESTERASE DOMAIN"/>
    <property type="match status" value="1"/>
</dbReference>
<sequence length="396" mass="44156">MAAVLLSPFYLLLNYYLLRRMLLWFSTLNEFLGRVWFVAPFTLLFLLLVFSPLAAAFTKGRAKAVAQRICNYWLGILMYLLIFLLLADLAALIFRLFRHQPVFSNPSRGVIRIGGGIVFLAVLSFSGYGIFHARHLKTVHYQISLSKKSPLPSLKIALAADFHLGYNTGRNQMQRLVRKINKMHPDLIVFAGDIFDNDFDAIPHPDRLIHAFQELKSTYGTYACWGNHDISEVILAGFTFSSGKSPHTSDPRMNAFLKSSGIRLLEDETLLIDDAFYLAGRLDASCQEKSGIIRLTPTELLSSLKKEKPVIIIDHQPSQLKELSEAGADLVLSGHTHDGQLFPGNLTTRIGWENSRGLLTKGKMTSIVTSGAGVWGPAMRVGTCSEVVEITVKFLP</sequence>
<comment type="caution">
    <text evidence="3">The sequence shown here is derived from an EMBL/GenBank/DDBJ whole genome shotgun (WGS) entry which is preliminary data.</text>
</comment>
<dbReference type="InterPro" id="IPR051158">
    <property type="entry name" value="Metallophosphoesterase_sf"/>
</dbReference>
<keyword evidence="1" id="KW-0472">Membrane</keyword>
<name>A0A9D1D8J7_9FIRM</name>
<feature type="transmembrane region" description="Helical" evidence="1">
    <location>
        <begin position="69"/>
        <end position="97"/>
    </location>
</feature>
<accession>A0A9D1D8J7</accession>
<gene>
    <name evidence="3" type="ORF">IAB31_05510</name>
</gene>
<feature type="transmembrane region" description="Helical" evidence="1">
    <location>
        <begin position="109"/>
        <end position="131"/>
    </location>
</feature>
<dbReference type="Gene3D" id="3.60.21.10">
    <property type="match status" value="1"/>
</dbReference>
<reference evidence="3" key="1">
    <citation type="submission" date="2020-10" db="EMBL/GenBank/DDBJ databases">
        <authorList>
            <person name="Gilroy R."/>
        </authorList>
    </citation>
    <scope>NUCLEOTIDE SEQUENCE</scope>
    <source>
        <strain evidence="3">ChiSjej4B22-8148</strain>
    </source>
</reference>
<evidence type="ECO:0000256" key="1">
    <source>
        <dbReference type="SAM" id="Phobius"/>
    </source>
</evidence>
<dbReference type="GO" id="GO:0016787">
    <property type="term" value="F:hydrolase activity"/>
    <property type="evidence" value="ECO:0007669"/>
    <property type="project" value="InterPro"/>
</dbReference>
<dbReference type="EMBL" id="DVGK01000061">
    <property type="protein sequence ID" value="HIR13365.1"/>
    <property type="molecule type" value="Genomic_DNA"/>
</dbReference>
<protein>
    <submittedName>
        <fullName evidence="3">Metallophosphoesterase</fullName>
    </submittedName>
</protein>
<keyword evidence="1" id="KW-0812">Transmembrane</keyword>
<reference evidence="3" key="2">
    <citation type="journal article" date="2021" name="PeerJ">
        <title>Extensive microbial diversity within the chicken gut microbiome revealed by metagenomics and culture.</title>
        <authorList>
            <person name="Gilroy R."/>
            <person name="Ravi A."/>
            <person name="Getino M."/>
            <person name="Pursley I."/>
            <person name="Horton D.L."/>
            <person name="Alikhan N.F."/>
            <person name="Baker D."/>
            <person name="Gharbi K."/>
            <person name="Hall N."/>
            <person name="Watson M."/>
            <person name="Adriaenssens E.M."/>
            <person name="Foster-Nyarko E."/>
            <person name="Jarju S."/>
            <person name="Secka A."/>
            <person name="Antonio M."/>
            <person name="Oren A."/>
            <person name="Chaudhuri R.R."/>
            <person name="La Ragione R."/>
            <person name="Hildebrand F."/>
            <person name="Pallen M.J."/>
        </authorList>
    </citation>
    <scope>NUCLEOTIDE SEQUENCE</scope>
    <source>
        <strain evidence="3">ChiSjej4B22-8148</strain>
    </source>
</reference>
<feature type="transmembrane region" description="Helical" evidence="1">
    <location>
        <begin position="35"/>
        <end position="57"/>
    </location>
</feature>
<evidence type="ECO:0000313" key="3">
    <source>
        <dbReference type="EMBL" id="HIR13365.1"/>
    </source>
</evidence>
<dbReference type="CDD" id="cd07385">
    <property type="entry name" value="MPP_YkuE_C"/>
    <property type="match status" value="1"/>
</dbReference>
<keyword evidence="1" id="KW-1133">Transmembrane helix</keyword>
<dbReference type="SUPFAM" id="SSF56300">
    <property type="entry name" value="Metallo-dependent phosphatases"/>
    <property type="match status" value="1"/>
</dbReference>
<dbReference type="AlphaFoldDB" id="A0A9D1D8J7"/>
<evidence type="ECO:0000313" key="4">
    <source>
        <dbReference type="Proteomes" id="UP000886757"/>
    </source>
</evidence>
<feature type="domain" description="Calcineurin-like phosphoesterase" evidence="2">
    <location>
        <begin position="154"/>
        <end position="338"/>
    </location>
</feature>
<dbReference type="Proteomes" id="UP000886757">
    <property type="component" value="Unassembled WGS sequence"/>
</dbReference>
<dbReference type="Pfam" id="PF00149">
    <property type="entry name" value="Metallophos"/>
    <property type="match status" value="1"/>
</dbReference>
<evidence type="ECO:0000259" key="2">
    <source>
        <dbReference type="Pfam" id="PF00149"/>
    </source>
</evidence>
<dbReference type="InterPro" id="IPR004843">
    <property type="entry name" value="Calcineurin-like_PHP"/>
</dbReference>
<dbReference type="PANTHER" id="PTHR31302">
    <property type="entry name" value="TRANSMEMBRANE PROTEIN WITH METALLOPHOSPHOESTERASE DOMAIN-RELATED"/>
    <property type="match status" value="1"/>
</dbReference>
<dbReference type="InterPro" id="IPR029052">
    <property type="entry name" value="Metallo-depent_PP-like"/>
</dbReference>
<organism evidence="3 4">
    <name type="scientific">Candidatus Choladousia intestinavium</name>
    <dbReference type="NCBI Taxonomy" id="2840727"/>
    <lineage>
        <taxon>Bacteria</taxon>
        <taxon>Bacillati</taxon>
        <taxon>Bacillota</taxon>
        <taxon>Clostridia</taxon>
        <taxon>Lachnospirales</taxon>
        <taxon>Lachnospiraceae</taxon>
        <taxon>Lachnospiraceae incertae sedis</taxon>
        <taxon>Candidatus Choladousia</taxon>
    </lineage>
</organism>